<evidence type="ECO:0000313" key="6">
    <source>
        <dbReference type="Proteomes" id="UP000694419"/>
    </source>
</evidence>
<dbReference type="InterPro" id="IPR001217">
    <property type="entry name" value="STAT"/>
</dbReference>
<keyword evidence="1 2" id="KW-0727">SH2 domain</keyword>
<evidence type="ECO:0000313" key="5">
    <source>
        <dbReference type="Ensembl" id="ENSCPGP00000010865.1"/>
    </source>
</evidence>
<evidence type="ECO:0000256" key="2">
    <source>
        <dbReference type="PROSITE-ProRule" id="PRU00191"/>
    </source>
</evidence>
<accession>A0A8C3JP17</accession>
<feature type="region of interest" description="Disordered" evidence="3">
    <location>
        <begin position="203"/>
        <end position="231"/>
    </location>
</feature>
<dbReference type="Proteomes" id="UP000694419">
    <property type="component" value="Unplaced"/>
</dbReference>
<evidence type="ECO:0000256" key="1">
    <source>
        <dbReference type="ARBA" id="ARBA00022999"/>
    </source>
</evidence>
<dbReference type="AlphaFoldDB" id="A0A8C3JP17"/>
<dbReference type="Gene3D" id="3.30.505.10">
    <property type="entry name" value="SH2 domain"/>
    <property type="match status" value="1"/>
</dbReference>
<dbReference type="Ensembl" id="ENSCPGT00000011914.1">
    <property type="protein sequence ID" value="ENSCPGP00000010865.1"/>
    <property type="gene ID" value="ENSCPGG00000007700.1"/>
</dbReference>
<dbReference type="PROSITE" id="PS50001">
    <property type="entry name" value="SH2"/>
    <property type="match status" value="1"/>
</dbReference>
<dbReference type="GO" id="GO:0007165">
    <property type="term" value="P:signal transduction"/>
    <property type="evidence" value="ECO:0007669"/>
    <property type="project" value="InterPro"/>
</dbReference>
<organism evidence="5 6">
    <name type="scientific">Calidris pygmaea</name>
    <name type="common">Spoon-billed sandpiper</name>
    <dbReference type="NCBI Taxonomy" id="425635"/>
    <lineage>
        <taxon>Eukaryota</taxon>
        <taxon>Metazoa</taxon>
        <taxon>Chordata</taxon>
        <taxon>Craniata</taxon>
        <taxon>Vertebrata</taxon>
        <taxon>Euteleostomi</taxon>
        <taxon>Archelosauria</taxon>
        <taxon>Archosauria</taxon>
        <taxon>Dinosauria</taxon>
        <taxon>Saurischia</taxon>
        <taxon>Theropoda</taxon>
        <taxon>Coelurosauria</taxon>
        <taxon>Aves</taxon>
        <taxon>Neognathae</taxon>
        <taxon>Neoaves</taxon>
        <taxon>Charadriiformes</taxon>
        <taxon>Scolopacidae</taxon>
        <taxon>Calidris</taxon>
    </lineage>
</organism>
<name>A0A8C3JP17_9CHAR</name>
<dbReference type="SUPFAM" id="SSF55550">
    <property type="entry name" value="SH2 domain"/>
    <property type="match status" value="1"/>
</dbReference>
<dbReference type="GO" id="GO:0003700">
    <property type="term" value="F:DNA-binding transcription factor activity"/>
    <property type="evidence" value="ECO:0007669"/>
    <property type="project" value="InterPro"/>
</dbReference>
<dbReference type="Pfam" id="PF00017">
    <property type="entry name" value="SH2"/>
    <property type="match status" value="1"/>
</dbReference>
<reference evidence="5" key="1">
    <citation type="submission" date="2025-08" db="UniProtKB">
        <authorList>
            <consortium name="Ensembl"/>
        </authorList>
    </citation>
    <scope>IDENTIFICATION</scope>
</reference>
<reference evidence="5" key="2">
    <citation type="submission" date="2025-09" db="UniProtKB">
        <authorList>
            <consortium name="Ensembl"/>
        </authorList>
    </citation>
    <scope>IDENTIFICATION</scope>
</reference>
<dbReference type="PANTHER" id="PTHR11801">
    <property type="entry name" value="SIGNAL TRANSDUCER AND ACTIVATOR OF TRANSCRIPTION"/>
    <property type="match status" value="1"/>
</dbReference>
<sequence length="249" mass="27161">MSPSPRPYPLPWCVSSSPGLCPILVPIPCLVSLSPGPCPIHVPCPGVCPCPLFPVLSVSPSLATCPHSLVPIPSPSPASVRVLVPWSEHLKELWRDGLILGFVSRKREKKLLKGKRTGTFLIRFSESILGGVTCTWVEHPESGPPAFPAVAPYTAAELASLALPDIIRDYQLLVEENIPENPLQFLYPDTPRDEAFGPYYSQRQDGMARGGAARGRGEHPPPPLTSLSPGNLLEQKKYLNRRLIRVSSR</sequence>
<dbReference type="FunFam" id="3.30.505.10:FF:000003">
    <property type="entry name" value="Signal transducer and activator of transcription"/>
    <property type="match status" value="1"/>
</dbReference>
<dbReference type="InterPro" id="IPR000980">
    <property type="entry name" value="SH2"/>
</dbReference>
<keyword evidence="6" id="KW-1185">Reference proteome</keyword>
<evidence type="ECO:0000259" key="4">
    <source>
        <dbReference type="PROSITE" id="PS50001"/>
    </source>
</evidence>
<proteinExistence type="predicted"/>
<protein>
    <recommendedName>
        <fullName evidence="4">SH2 domain-containing protein</fullName>
    </recommendedName>
</protein>
<dbReference type="InterPro" id="IPR036860">
    <property type="entry name" value="SH2_dom_sf"/>
</dbReference>
<feature type="domain" description="SH2" evidence="4">
    <location>
        <begin position="94"/>
        <end position="196"/>
    </location>
</feature>
<evidence type="ECO:0000256" key="3">
    <source>
        <dbReference type="SAM" id="MobiDB-lite"/>
    </source>
</evidence>